<protein>
    <recommendedName>
        <fullName evidence="7">Palmitoyltransferase</fullName>
        <ecNumber evidence="7">2.3.1.225</ecNumber>
    </recommendedName>
</protein>
<dbReference type="OrthoDB" id="9909019at2759"/>
<dbReference type="InterPro" id="IPR039859">
    <property type="entry name" value="PFA4/ZDH16/20/ERF2-like"/>
</dbReference>
<name>I7IFS6_BABMR</name>
<dbReference type="OMA" id="VAVQTFH"/>
<sequence length="290" mass="33532">MDNIVKDRPAHTSAKKKFSCFIYIAIFIIVFMYLGTVGIVLPPYRPFTQFETINFYIFHIIFALFVCSFIKSSKTDPGSVPQNWGFYMGDETKRKRYCKVCNVWKPERTHHCSACKRCVLNMDHHCPWINNCIGFYNRKYFIQMLCYALSCLSIVVLQGFIYLINESFYGFEHPPDVFPYNIIDTTGLQAFCYIYTCMMIFVGITLTIALVPFVKFHFCLVIKNSTTIERLDESNPELKVYDIGIGGNLQQVFGVNPLCWFAPCNLPLNKPVGDGVRWPIHYYHPLADGV</sequence>
<dbReference type="GO" id="GO:0016020">
    <property type="term" value="C:membrane"/>
    <property type="evidence" value="ECO:0007669"/>
    <property type="project" value="UniProtKB-SubCell"/>
</dbReference>
<evidence type="ECO:0000256" key="6">
    <source>
        <dbReference type="ARBA" id="ARBA00023315"/>
    </source>
</evidence>
<dbReference type="GeneID" id="24423654"/>
<reference evidence="9 10" key="1">
    <citation type="journal article" date="2012" name="Nucleic Acids Res.">
        <title>Sequencing of the smallest Apicomplexan genome from the human pathogen Babesia microti.</title>
        <authorList>
            <person name="Cornillot E."/>
            <person name="Hadj-Kaddour K."/>
            <person name="Dassouli A."/>
            <person name="Noel B."/>
            <person name="Ranwez V."/>
            <person name="Vacherie B."/>
            <person name="Augagneur Y."/>
            <person name="Bres V."/>
            <person name="Duclos A."/>
            <person name="Randazzo S."/>
            <person name="Carcy B."/>
            <person name="Debierre-Grockiego F."/>
            <person name="Delbecq S."/>
            <person name="Moubri-Menage K."/>
            <person name="Shams-Eldin H."/>
            <person name="Usmani-Brown S."/>
            <person name="Bringaud F."/>
            <person name="Wincker P."/>
            <person name="Vivares C.P."/>
            <person name="Schwarz R.T."/>
            <person name="Schetters T.P."/>
            <person name="Krause P.J."/>
            <person name="Gorenflot A."/>
            <person name="Berry V."/>
            <person name="Barbe V."/>
            <person name="Ben Mamoun C."/>
        </authorList>
    </citation>
    <scope>NUCLEOTIDE SEQUENCE [LARGE SCALE GENOMIC DNA]</scope>
    <source>
        <strain evidence="9 10">RI</strain>
    </source>
</reference>
<keyword evidence="5 7" id="KW-0472">Membrane</keyword>
<evidence type="ECO:0000256" key="4">
    <source>
        <dbReference type="ARBA" id="ARBA00022989"/>
    </source>
</evidence>
<gene>
    <name evidence="9" type="ORF">BMR1_01G02910</name>
</gene>
<comment type="subcellular location">
    <subcellularLocation>
        <location evidence="1">Membrane</location>
        <topology evidence="1">Multi-pass membrane protein</topology>
    </subcellularLocation>
</comment>
<keyword evidence="4 7" id="KW-1133">Transmembrane helix</keyword>
<keyword evidence="10" id="KW-1185">Reference proteome</keyword>
<dbReference type="EMBL" id="FO082871">
    <property type="protein sequence ID" value="CCF73036.1"/>
    <property type="molecule type" value="Genomic_DNA"/>
</dbReference>
<keyword evidence="3 7" id="KW-0812">Transmembrane</keyword>
<organism evidence="9 10">
    <name type="scientific">Babesia microti (strain RI)</name>
    <dbReference type="NCBI Taxonomy" id="1133968"/>
    <lineage>
        <taxon>Eukaryota</taxon>
        <taxon>Sar</taxon>
        <taxon>Alveolata</taxon>
        <taxon>Apicomplexa</taxon>
        <taxon>Aconoidasida</taxon>
        <taxon>Piroplasmida</taxon>
        <taxon>Babesiidae</taxon>
        <taxon>Babesia</taxon>
    </lineage>
</organism>
<evidence type="ECO:0000256" key="2">
    <source>
        <dbReference type="ARBA" id="ARBA00022679"/>
    </source>
</evidence>
<evidence type="ECO:0000259" key="8">
    <source>
        <dbReference type="Pfam" id="PF01529"/>
    </source>
</evidence>
<dbReference type="KEGG" id="bmic:BMR1_01G02910"/>
<evidence type="ECO:0000256" key="3">
    <source>
        <dbReference type="ARBA" id="ARBA00022692"/>
    </source>
</evidence>
<keyword evidence="2 7" id="KW-0808">Transferase</keyword>
<dbReference type="InterPro" id="IPR001594">
    <property type="entry name" value="Palmitoyltrfase_DHHC"/>
</dbReference>
<feature type="transmembrane region" description="Helical" evidence="7">
    <location>
        <begin position="144"/>
        <end position="164"/>
    </location>
</feature>
<evidence type="ECO:0000313" key="9">
    <source>
        <dbReference type="EMBL" id="CCF73036.1"/>
    </source>
</evidence>
<keyword evidence="6 7" id="KW-0012">Acyltransferase</keyword>
<comment type="similarity">
    <text evidence="7">Belongs to the DHHC palmitoyltransferase family.</text>
</comment>
<dbReference type="RefSeq" id="XP_012647645.1">
    <property type="nucleotide sequence ID" value="XM_012792191.1"/>
</dbReference>
<dbReference type="Pfam" id="PF01529">
    <property type="entry name" value="DHHC"/>
    <property type="match status" value="1"/>
</dbReference>
<evidence type="ECO:0000313" key="10">
    <source>
        <dbReference type="Proteomes" id="UP000002899"/>
    </source>
</evidence>
<dbReference type="EC" id="2.3.1.225" evidence="7"/>
<feature type="transmembrane region" description="Helical" evidence="7">
    <location>
        <begin position="53"/>
        <end position="70"/>
    </location>
</feature>
<dbReference type="AlphaFoldDB" id="I7IFS6"/>
<dbReference type="VEuPathDB" id="PiroplasmaDB:BMR1_01G02910"/>
<comment type="domain">
    <text evidence="7">The DHHC domain is required for palmitoyltransferase activity.</text>
</comment>
<evidence type="ECO:0000256" key="1">
    <source>
        <dbReference type="ARBA" id="ARBA00004141"/>
    </source>
</evidence>
<feature type="transmembrane region" description="Helical" evidence="7">
    <location>
        <begin position="21"/>
        <end position="41"/>
    </location>
</feature>
<comment type="catalytic activity">
    <reaction evidence="7">
        <text>L-cysteinyl-[protein] + hexadecanoyl-CoA = S-hexadecanoyl-L-cysteinyl-[protein] + CoA</text>
        <dbReference type="Rhea" id="RHEA:36683"/>
        <dbReference type="Rhea" id="RHEA-COMP:10131"/>
        <dbReference type="Rhea" id="RHEA-COMP:11032"/>
        <dbReference type="ChEBI" id="CHEBI:29950"/>
        <dbReference type="ChEBI" id="CHEBI:57287"/>
        <dbReference type="ChEBI" id="CHEBI:57379"/>
        <dbReference type="ChEBI" id="CHEBI:74151"/>
        <dbReference type="EC" id="2.3.1.225"/>
    </reaction>
</comment>
<evidence type="ECO:0000256" key="5">
    <source>
        <dbReference type="ARBA" id="ARBA00023136"/>
    </source>
</evidence>
<dbReference type="PANTHER" id="PTHR12246">
    <property type="entry name" value="PALMITOYLTRANSFERASE ZDHHC16"/>
    <property type="match status" value="1"/>
</dbReference>
<dbReference type="GO" id="GO:0019706">
    <property type="term" value="F:protein-cysteine S-palmitoyltransferase activity"/>
    <property type="evidence" value="ECO:0007669"/>
    <property type="project" value="UniProtKB-EC"/>
</dbReference>
<reference evidence="9 10" key="2">
    <citation type="journal article" date="2013" name="PLoS ONE">
        <title>Whole genome mapping and re-organization of the nuclear and mitochondrial genomes of Babesia microti isolates.</title>
        <authorList>
            <person name="Cornillot E."/>
            <person name="Dassouli A."/>
            <person name="Garg A."/>
            <person name="Pachikara N."/>
            <person name="Randazzo S."/>
            <person name="Depoix D."/>
            <person name="Carcy B."/>
            <person name="Delbecq S."/>
            <person name="Frutos R."/>
            <person name="Silva J.C."/>
            <person name="Sutton R."/>
            <person name="Krause P.J."/>
            <person name="Mamoun C.B."/>
        </authorList>
    </citation>
    <scope>NUCLEOTIDE SEQUENCE [LARGE SCALE GENOMIC DNA]</scope>
    <source>
        <strain evidence="9 10">RI</strain>
    </source>
</reference>
<feature type="transmembrane region" description="Helical" evidence="7">
    <location>
        <begin position="193"/>
        <end position="214"/>
    </location>
</feature>
<feature type="domain" description="Palmitoyltransferase DHHC" evidence="8">
    <location>
        <begin position="92"/>
        <end position="231"/>
    </location>
</feature>
<proteinExistence type="inferred from homology"/>
<dbReference type="PROSITE" id="PS50216">
    <property type="entry name" value="DHHC"/>
    <property type="match status" value="1"/>
</dbReference>
<dbReference type="Proteomes" id="UP000002899">
    <property type="component" value="Chromosome I"/>
</dbReference>
<reference evidence="9 10" key="3">
    <citation type="journal article" date="2016" name="Sci. Rep.">
        <title>Genome-wide diversity and gene expression profiling of Babesia microti isolates identify polymorphic genes that mediate host-pathogen interactions.</title>
        <authorList>
            <person name="Silva J.C."/>
            <person name="Cornillot E."/>
            <person name="McCracken C."/>
            <person name="Usmani-Brown S."/>
            <person name="Dwivedi A."/>
            <person name="Ifeonu O.O."/>
            <person name="Crabtree J."/>
            <person name="Gotia H.T."/>
            <person name="Virji A.Z."/>
            <person name="Reynes C."/>
            <person name="Colinge J."/>
            <person name="Kumar V."/>
            <person name="Lawres L."/>
            <person name="Pazzi J.E."/>
            <person name="Pablo J.V."/>
            <person name="Hung C."/>
            <person name="Brancato J."/>
            <person name="Kumari P."/>
            <person name="Orvis J."/>
            <person name="Tretina K."/>
            <person name="Chibucos M."/>
            <person name="Ott S."/>
            <person name="Sadzewicz L."/>
            <person name="Sengamalay N."/>
            <person name="Shetty A.C."/>
            <person name="Su Q."/>
            <person name="Tallon L."/>
            <person name="Fraser C.M."/>
            <person name="Frutos R."/>
            <person name="Molina D.M."/>
            <person name="Krause P.J."/>
            <person name="Ben Mamoun C."/>
        </authorList>
    </citation>
    <scope>NUCLEOTIDE SEQUENCE [LARGE SCALE GENOMIC DNA]</scope>
    <source>
        <strain evidence="9 10">RI</strain>
    </source>
</reference>
<accession>I7IFS6</accession>
<evidence type="ECO:0000256" key="7">
    <source>
        <dbReference type="RuleBase" id="RU079119"/>
    </source>
</evidence>